<name>A0A3E3E4P9_9FIRM</name>
<feature type="transmembrane region" description="Helical" evidence="6">
    <location>
        <begin position="24"/>
        <end position="46"/>
    </location>
</feature>
<dbReference type="PANTHER" id="PTHR30250:SF11">
    <property type="entry name" value="O-ANTIGEN TRANSPORTER-RELATED"/>
    <property type="match status" value="1"/>
</dbReference>
<evidence type="ECO:0008006" key="9">
    <source>
        <dbReference type="Google" id="ProtNLM"/>
    </source>
</evidence>
<keyword evidence="3 6" id="KW-0812">Transmembrane</keyword>
<evidence type="ECO:0000256" key="6">
    <source>
        <dbReference type="SAM" id="Phobius"/>
    </source>
</evidence>
<evidence type="ECO:0000313" key="7">
    <source>
        <dbReference type="EMBL" id="RGD76559.1"/>
    </source>
</evidence>
<protein>
    <recommendedName>
        <fullName evidence="9">Lipopolysaccharide biosynthesis protein</fullName>
    </recommendedName>
</protein>
<dbReference type="Proteomes" id="UP000260721">
    <property type="component" value="Unassembled WGS sequence"/>
</dbReference>
<feature type="transmembrane region" description="Helical" evidence="6">
    <location>
        <begin position="52"/>
        <end position="72"/>
    </location>
</feature>
<comment type="caution">
    <text evidence="7">The sequence shown here is derived from an EMBL/GenBank/DDBJ whole genome shotgun (WGS) entry which is preliminary data.</text>
</comment>
<comment type="subcellular location">
    <subcellularLocation>
        <location evidence="1">Cell membrane</location>
        <topology evidence="1">Multi-pass membrane protein</topology>
    </subcellularLocation>
</comment>
<evidence type="ECO:0000256" key="4">
    <source>
        <dbReference type="ARBA" id="ARBA00022989"/>
    </source>
</evidence>
<keyword evidence="4 6" id="KW-1133">Transmembrane helix</keyword>
<evidence type="ECO:0000256" key="5">
    <source>
        <dbReference type="ARBA" id="ARBA00023136"/>
    </source>
</evidence>
<dbReference type="InterPro" id="IPR050833">
    <property type="entry name" value="Poly_Biosynth_Transport"/>
</dbReference>
<proteinExistence type="predicted"/>
<feature type="transmembrane region" description="Helical" evidence="6">
    <location>
        <begin position="215"/>
        <end position="234"/>
    </location>
</feature>
<evidence type="ECO:0000313" key="8">
    <source>
        <dbReference type="Proteomes" id="UP000260721"/>
    </source>
</evidence>
<dbReference type="PANTHER" id="PTHR30250">
    <property type="entry name" value="PST FAMILY PREDICTED COLANIC ACID TRANSPORTER"/>
    <property type="match status" value="1"/>
</dbReference>
<gene>
    <name evidence="7" type="ORF">DXC78_05880</name>
</gene>
<feature type="transmembrane region" description="Helical" evidence="6">
    <location>
        <begin position="367"/>
        <end position="388"/>
    </location>
</feature>
<feature type="transmembrane region" description="Helical" evidence="6">
    <location>
        <begin position="151"/>
        <end position="171"/>
    </location>
</feature>
<keyword evidence="2" id="KW-1003">Cell membrane</keyword>
<dbReference type="GO" id="GO:0005886">
    <property type="term" value="C:plasma membrane"/>
    <property type="evidence" value="ECO:0007669"/>
    <property type="project" value="UniProtKB-SubCell"/>
</dbReference>
<feature type="transmembrane region" description="Helical" evidence="6">
    <location>
        <begin position="254"/>
        <end position="274"/>
    </location>
</feature>
<dbReference type="EMBL" id="QUSK01000011">
    <property type="protein sequence ID" value="RGD76559.1"/>
    <property type="molecule type" value="Genomic_DNA"/>
</dbReference>
<organism evidence="7 8">
    <name type="scientific">Faecalicoccus pleomorphus</name>
    <dbReference type="NCBI Taxonomy" id="1323"/>
    <lineage>
        <taxon>Bacteria</taxon>
        <taxon>Bacillati</taxon>
        <taxon>Bacillota</taxon>
        <taxon>Erysipelotrichia</taxon>
        <taxon>Erysipelotrichales</taxon>
        <taxon>Erysipelotrichaceae</taxon>
        <taxon>Faecalicoccus</taxon>
    </lineage>
</organism>
<feature type="transmembrane region" description="Helical" evidence="6">
    <location>
        <begin position="93"/>
        <end position="116"/>
    </location>
</feature>
<dbReference type="RefSeq" id="WP_117446162.1">
    <property type="nucleotide sequence ID" value="NZ_JBFBOW010000002.1"/>
</dbReference>
<accession>A0A3E3E4P9</accession>
<feature type="transmembrane region" description="Helical" evidence="6">
    <location>
        <begin position="337"/>
        <end position="360"/>
    </location>
</feature>
<keyword evidence="5 6" id="KW-0472">Membrane</keyword>
<sequence length="426" mass="48400">MYKLLAEKLYNVEDERIITKRGTYWNLISSLLNSAMTAIIMFFITLTSDVSVNGWFSIATAVAYQCQAIGFFGIRNLHIADTNKEYAFSDYAYFNIISSILMVFVLSVLSFGQSYVLEKACLIFIYGIYRGVDIFEALFHDEYQREGRLDLGVILQTIRFAVSLIVLIIVLLIFGNLIFATLAATLVSVLLIIIQNKPFIKYFPCKLKKIKTINLKKLFVICLPIFIAGFINMYLANAPKYAIDGTLSDELQGIFGILSLPIFTINLLSTVIYKPYISKMATYWYTHNFSAFKKVIFRQILIIVLLTFSIVTFGYLAGLRLLELIYGISLYDYMSTFILLLIGGGINTLGAFLNFIMVIFREQNKNMYIYILSGVITYVLGGILIEHFNLLGSGMIYILSSGIVTCLCCLVLFMKYHSVRRKITYA</sequence>
<evidence type="ECO:0000256" key="2">
    <source>
        <dbReference type="ARBA" id="ARBA00022475"/>
    </source>
</evidence>
<feature type="transmembrane region" description="Helical" evidence="6">
    <location>
        <begin position="394"/>
        <end position="413"/>
    </location>
</feature>
<reference evidence="7 8" key="1">
    <citation type="submission" date="2018-08" db="EMBL/GenBank/DDBJ databases">
        <title>A genome reference for cultivated species of the human gut microbiota.</title>
        <authorList>
            <person name="Zou Y."/>
            <person name="Xue W."/>
            <person name="Luo G."/>
        </authorList>
    </citation>
    <scope>NUCLEOTIDE SEQUENCE [LARGE SCALE GENOMIC DNA]</scope>
    <source>
        <strain evidence="7 8">TF08-11</strain>
    </source>
</reference>
<evidence type="ECO:0000256" key="1">
    <source>
        <dbReference type="ARBA" id="ARBA00004651"/>
    </source>
</evidence>
<dbReference type="AlphaFoldDB" id="A0A3E3E4P9"/>
<feature type="transmembrane region" description="Helical" evidence="6">
    <location>
        <begin position="295"/>
        <end position="317"/>
    </location>
</feature>
<evidence type="ECO:0000256" key="3">
    <source>
        <dbReference type="ARBA" id="ARBA00022692"/>
    </source>
</evidence>